<accession>A0ABV5AJI6</accession>
<gene>
    <name evidence="2" type="ORF">KKP3000_001081</name>
</gene>
<organism evidence="2 3">
    <name type="scientific">Alicyclobacillus fastidiosus</name>
    <dbReference type="NCBI Taxonomy" id="392011"/>
    <lineage>
        <taxon>Bacteria</taxon>
        <taxon>Bacillati</taxon>
        <taxon>Bacillota</taxon>
        <taxon>Bacilli</taxon>
        <taxon>Bacillales</taxon>
        <taxon>Alicyclobacillaceae</taxon>
        <taxon>Alicyclobacillus</taxon>
    </lineage>
</organism>
<feature type="transmembrane region" description="Helical" evidence="1">
    <location>
        <begin position="33"/>
        <end position="52"/>
    </location>
</feature>
<evidence type="ECO:0000313" key="3">
    <source>
        <dbReference type="Proteomes" id="UP001579974"/>
    </source>
</evidence>
<keyword evidence="3" id="KW-1185">Reference proteome</keyword>
<evidence type="ECO:0000256" key="1">
    <source>
        <dbReference type="SAM" id="Phobius"/>
    </source>
</evidence>
<name>A0ABV5AJI6_9BACL</name>
<feature type="transmembrane region" description="Helical" evidence="1">
    <location>
        <begin position="7"/>
        <end position="27"/>
    </location>
</feature>
<keyword evidence="1" id="KW-0472">Membrane</keyword>
<proteinExistence type="predicted"/>
<reference evidence="2 3" key="1">
    <citation type="journal article" date="2024" name="Int. J. Mol. Sci.">
        <title>Exploration of Alicyclobacillus spp. Genome in Search of Antibiotic Resistance.</title>
        <authorList>
            <person name="Bucka-Kolendo J."/>
            <person name="Kiousi D.E."/>
            <person name="Dekowska A."/>
            <person name="Mikolajczuk-Szczyrba A."/>
            <person name="Karadedos D.M."/>
            <person name="Michael P."/>
            <person name="Galanis A."/>
            <person name="Sokolowska B."/>
        </authorList>
    </citation>
    <scope>NUCLEOTIDE SEQUENCE [LARGE SCALE GENOMIC DNA]</scope>
    <source>
        <strain evidence="2 3">KKP 3000</strain>
    </source>
</reference>
<keyword evidence="1" id="KW-1133">Transmembrane helix</keyword>
<comment type="caution">
    <text evidence="2">The sequence shown here is derived from an EMBL/GenBank/DDBJ whole genome shotgun (WGS) entry which is preliminary data.</text>
</comment>
<protein>
    <recommendedName>
        <fullName evidence="4">DUF1328 domain-containing protein</fullName>
    </recommendedName>
</protein>
<dbReference type="EMBL" id="JBDXSU010000019">
    <property type="protein sequence ID" value="MFB5192286.1"/>
    <property type="molecule type" value="Genomic_DNA"/>
</dbReference>
<dbReference type="Proteomes" id="UP001579974">
    <property type="component" value="Unassembled WGS sequence"/>
</dbReference>
<sequence length="62" mass="7041">MTTSFKIMFFFVSLFTMVCFALGSVMMAQGRGWLATLFFVLAFVMTGTGFVTKRRLVRPQSQ</sequence>
<evidence type="ECO:0008006" key="4">
    <source>
        <dbReference type="Google" id="ProtNLM"/>
    </source>
</evidence>
<evidence type="ECO:0000313" key="2">
    <source>
        <dbReference type="EMBL" id="MFB5192286.1"/>
    </source>
</evidence>
<dbReference type="RefSeq" id="WP_275474314.1">
    <property type="nucleotide sequence ID" value="NZ_CP162940.1"/>
</dbReference>
<keyword evidence="1" id="KW-0812">Transmembrane</keyword>